<feature type="transmembrane region" description="Helical" evidence="7">
    <location>
        <begin position="384"/>
        <end position="401"/>
    </location>
</feature>
<evidence type="ECO:0000256" key="7">
    <source>
        <dbReference type="SAM" id="Phobius"/>
    </source>
</evidence>
<dbReference type="Proteomes" id="UP000655208">
    <property type="component" value="Unassembled WGS sequence"/>
</dbReference>
<feature type="compositionally biased region" description="Basic and acidic residues" evidence="6">
    <location>
        <begin position="250"/>
        <end position="264"/>
    </location>
</feature>
<comment type="subcellular location">
    <subcellularLocation>
        <location evidence="1">Cell membrane</location>
        <topology evidence="1">Single-pass membrane protein</topology>
    </subcellularLocation>
</comment>
<name>A0A917WG93_9ACTN</name>
<keyword evidence="2" id="KW-1003">Cell membrane</keyword>
<comment type="caution">
    <text evidence="9">The sequence shown here is derived from an EMBL/GenBank/DDBJ whole genome shotgun (WGS) entry which is preliminary data.</text>
</comment>
<keyword evidence="5 7" id="KW-0472">Membrane</keyword>
<gene>
    <name evidence="9" type="ORF">GCM10011594_23570</name>
</gene>
<evidence type="ECO:0000256" key="3">
    <source>
        <dbReference type="ARBA" id="ARBA00022692"/>
    </source>
</evidence>
<proteinExistence type="predicted"/>
<dbReference type="EMBL" id="BMNA01000004">
    <property type="protein sequence ID" value="GGM02759.1"/>
    <property type="molecule type" value="Genomic_DNA"/>
</dbReference>
<organism evidence="9 10">
    <name type="scientific">Nakamurella endophytica</name>
    <dbReference type="NCBI Taxonomy" id="1748367"/>
    <lineage>
        <taxon>Bacteria</taxon>
        <taxon>Bacillati</taxon>
        <taxon>Actinomycetota</taxon>
        <taxon>Actinomycetes</taxon>
        <taxon>Nakamurellales</taxon>
        <taxon>Nakamurellaceae</taxon>
        <taxon>Nakamurella</taxon>
    </lineage>
</organism>
<evidence type="ECO:0000256" key="1">
    <source>
        <dbReference type="ARBA" id="ARBA00004162"/>
    </source>
</evidence>
<reference evidence="9" key="2">
    <citation type="submission" date="2020-09" db="EMBL/GenBank/DDBJ databases">
        <authorList>
            <person name="Sun Q."/>
            <person name="Zhou Y."/>
        </authorList>
    </citation>
    <scope>NUCLEOTIDE SEQUENCE</scope>
    <source>
        <strain evidence="9">CGMCC 4.7308</strain>
    </source>
</reference>
<dbReference type="PANTHER" id="PTHR33885:SF3">
    <property type="entry name" value="PHAGE SHOCK PROTEIN C"/>
    <property type="match status" value="1"/>
</dbReference>
<feature type="compositionally biased region" description="Gly residues" evidence="6">
    <location>
        <begin position="203"/>
        <end position="213"/>
    </location>
</feature>
<dbReference type="PANTHER" id="PTHR33885">
    <property type="entry name" value="PHAGE SHOCK PROTEIN C"/>
    <property type="match status" value="1"/>
</dbReference>
<feature type="transmembrane region" description="Helical" evidence="7">
    <location>
        <begin position="408"/>
        <end position="427"/>
    </location>
</feature>
<protein>
    <recommendedName>
        <fullName evidence="8">Phage shock protein PspC N-terminal domain-containing protein</fullName>
    </recommendedName>
</protein>
<feature type="compositionally biased region" description="Basic residues" evidence="6">
    <location>
        <begin position="16"/>
        <end position="25"/>
    </location>
</feature>
<evidence type="ECO:0000256" key="2">
    <source>
        <dbReference type="ARBA" id="ARBA00022475"/>
    </source>
</evidence>
<evidence type="ECO:0000256" key="4">
    <source>
        <dbReference type="ARBA" id="ARBA00022989"/>
    </source>
</evidence>
<accession>A0A917WG93</accession>
<feature type="region of interest" description="Disordered" evidence="6">
    <location>
        <begin position="1"/>
        <end position="26"/>
    </location>
</feature>
<dbReference type="RefSeq" id="WP_229674319.1">
    <property type="nucleotide sequence ID" value="NZ_BMNA01000004.1"/>
</dbReference>
<evidence type="ECO:0000256" key="5">
    <source>
        <dbReference type="ARBA" id="ARBA00023136"/>
    </source>
</evidence>
<evidence type="ECO:0000313" key="9">
    <source>
        <dbReference type="EMBL" id="GGM02759.1"/>
    </source>
</evidence>
<evidence type="ECO:0000313" key="10">
    <source>
        <dbReference type="Proteomes" id="UP000655208"/>
    </source>
</evidence>
<dbReference type="Pfam" id="PF04024">
    <property type="entry name" value="PspC"/>
    <property type="match status" value="1"/>
</dbReference>
<dbReference type="AlphaFoldDB" id="A0A917WG93"/>
<feature type="transmembrane region" description="Helical" evidence="7">
    <location>
        <begin position="360"/>
        <end position="378"/>
    </location>
</feature>
<keyword evidence="4 7" id="KW-1133">Transmembrane helix</keyword>
<feature type="transmembrane region" description="Helical" evidence="7">
    <location>
        <begin position="118"/>
        <end position="135"/>
    </location>
</feature>
<keyword evidence="3 7" id="KW-0812">Transmembrane</keyword>
<evidence type="ECO:0000256" key="6">
    <source>
        <dbReference type="SAM" id="MobiDB-lite"/>
    </source>
</evidence>
<feature type="compositionally biased region" description="Low complexity" evidence="6">
    <location>
        <begin position="288"/>
        <end position="316"/>
    </location>
</feature>
<feature type="domain" description="Phage shock protein PspC N-terminal" evidence="8">
    <location>
        <begin position="19"/>
        <end position="74"/>
    </location>
</feature>
<sequence length="547" mass="56629">MTDSWPHSTATPTGFRPRRPHRSRADRKVAGVAGGLGRALGIDPVILRVAFVVLTVFGGFGGLLYVLGWLLLPDDGDEVSAFEALLGRGRSSVPPPLALGLSVVAAVSLTSMFWWGRFAWPAVIGTVIVIAVLRGRARGGCGGHGGERRAAQWQERAERHARDWDEKMQRHARRWSERAERWGDQATRWGDQAERWVATRNWGSGGRWGGGPDAGPRSPFSRPPFWAQPGTGASDPAGGTGSGSAGGRVDLSKDGRGPAGREETPLDGPHATVSAAPRPTRLPRDRAAATGATATDAATVGTAGADGANGRAAEAADLPRTPPSWDPLGVAPFAWDLPEPSPVVPPAPPRSVIPRITTSVALLAGALTSIGIFAGWWALSWAQVSAVMLAVVGLGLLLSALRGRGASLVGPGIFLSLITLALTVTGLRGTDGYGSTTWTVTDQAQLQGSYRMNAGNAVLDLSRLAVPAGETRSVVVELGAGHAEVVVPATAGATVTCEANAGRVDCLGQQEGGPQLRTTATQPGAATSGHLDVTVKVGGGYAEVRNG</sequence>
<feature type="region of interest" description="Disordered" evidence="6">
    <location>
        <begin position="200"/>
        <end position="321"/>
    </location>
</feature>
<dbReference type="InterPro" id="IPR007168">
    <property type="entry name" value="Phageshock_PspC_N"/>
</dbReference>
<evidence type="ECO:0000259" key="8">
    <source>
        <dbReference type="Pfam" id="PF04024"/>
    </source>
</evidence>
<dbReference type="InterPro" id="IPR052027">
    <property type="entry name" value="PspC"/>
</dbReference>
<feature type="transmembrane region" description="Helical" evidence="7">
    <location>
        <begin position="45"/>
        <end position="72"/>
    </location>
</feature>
<feature type="compositionally biased region" description="Polar residues" evidence="6">
    <location>
        <begin position="1"/>
        <end position="12"/>
    </location>
</feature>
<reference evidence="9" key="1">
    <citation type="journal article" date="2014" name="Int. J. Syst. Evol. Microbiol.">
        <title>Complete genome sequence of Corynebacterium casei LMG S-19264T (=DSM 44701T), isolated from a smear-ripened cheese.</title>
        <authorList>
            <consortium name="US DOE Joint Genome Institute (JGI-PGF)"/>
            <person name="Walter F."/>
            <person name="Albersmeier A."/>
            <person name="Kalinowski J."/>
            <person name="Ruckert C."/>
        </authorList>
    </citation>
    <scope>NUCLEOTIDE SEQUENCE</scope>
    <source>
        <strain evidence="9">CGMCC 4.7308</strain>
    </source>
</reference>
<dbReference type="GO" id="GO:0005886">
    <property type="term" value="C:plasma membrane"/>
    <property type="evidence" value="ECO:0007669"/>
    <property type="project" value="UniProtKB-SubCell"/>
</dbReference>
<keyword evidence="10" id="KW-1185">Reference proteome</keyword>